<protein>
    <submittedName>
        <fullName evidence="3">Serine/threonine-protein phosphatase</fullName>
    </submittedName>
</protein>
<dbReference type="InterPro" id="IPR036457">
    <property type="entry name" value="PPM-type-like_dom_sf"/>
</dbReference>
<evidence type="ECO:0000313" key="4">
    <source>
        <dbReference type="Proteomes" id="UP000702544"/>
    </source>
</evidence>
<evidence type="ECO:0000313" key="3">
    <source>
        <dbReference type="EMBL" id="NIR75639.1"/>
    </source>
</evidence>
<dbReference type="EMBL" id="JAACAK010000085">
    <property type="protein sequence ID" value="NIR75639.1"/>
    <property type="molecule type" value="Genomic_DNA"/>
</dbReference>
<dbReference type="CDD" id="cd00143">
    <property type="entry name" value="PP2Cc"/>
    <property type="match status" value="1"/>
</dbReference>
<comment type="caution">
    <text evidence="3">The sequence shown here is derived from an EMBL/GenBank/DDBJ whole genome shotgun (WGS) entry which is preliminary data.</text>
</comment>
<organism evidence="3 4">
    <name type="scientific">Candidatus Kutchimonas denitrificans</name>
    <dbReference type="NCBI Taxonomy" id="3056748"/>
    <lineage>
        <taxon>Bacteria</taxon>
        <taxon>Pseudomonadati</taxon>
        <taxon>Gemmatimonadota</taxon>
        <taxon>Gemmatimonadia</taxon>
        <taxon>Candidatus Palauibacterales</taxon>
        <taxon>Candidatus Palauibacteraceae</taxon>
        <taxon>Candidatus Kutchimonas</taxon>
    </lineage>
</organism>
<dbReference type="SMART" id="SM00332">
    <property type="entry name" value="PP2Cc"/>
    <property type="match status" value="1"/>
</dbReference>
<dbReference type="Pfam" id="PF13672">
    <property type="entry name" value="PP2C_2"/>
    <property type="match status" value="1"/>
</dbReference>
<dbReference type="GO" id="GO:0004722">
    <property type="term" value="F:protein serine/threonine phosphatase activity"/>
    <property type="evidence" value="ECO:0007669"/>
    <property type="project" value="InterPro"/>
</dbReference>
<dbReference type="InterPro" id="IPR015655">
    <property type="entry name" value="PP2C"/>
</dbReference>
<name>A0AAE4Z888_9BACT</name>
<evidence type="ECO:0000259" key="2">
    <source>
        <dbReference type="PROSITE" id="PS51746"/>
    </source>
</evidence>
<dbReference type="Gene3D" id="3.60.40.10">
    <property type="entry name" value="PPM-type phosphatase domain"/>
    <property type="match status" value="1"/>
</dbReference>
<accession>A0AAE4Z888</accession>
<dbReference type="Proteomes" id="UP000702544">
    <property type="component" value="Unassembled WGS sequence"/>
</dbReference>
<reference evidence="3 4" key="1">
    <citation type="submission" date="2020-01" db="EMBL/GenBank/DDBJ databases">
        <title>Genomes assembled from Gulf of Kutch pelagic sediment metagenomes.</title>
        <authorList>
            <person name="Chandrashekar M."/>
            <person name="Mahajan M.S."/>
            <person name="Dave K.J."/>
            <person name="Vatsa P."/>
            <person name="Nathani N.M."/>
        </authorList>
    </citation>
    <scope>NUCLEOTIDE SEQUENCE [LARGE SCALE GENOMIC DNA]</scope>
    <source>
        <strain evidence="3">KS3-K002</strain>
    </source>
</reference>
<dbReference type="PANTHER" id="PTHR47992">
    <property type="entry name" value="PROTEIN PHOSPHATASE"/>
    <property type="match status" value="1"/>
</dbReference>
<dbReference type="SMART" id="SM00331">
    <property type="entry name" value="PP2C_SIG"/>
    <property type="match status" value="1"/>
</dbReference>
<dbReference type="PROSITE" id="PS51746">
    <property type="entry name" value="PPM_2"/>
    <property type="match status" value="1"/>
</dbReference>
<dbReference type="SUPFAM" id="SSF81606">
    <property type="entry name" value="PP2C-like"/>
    <property type="match status" value="1"/>
</dbReference>
<gene>
    <name evidence="3" type="ORF">GWO12_11100</name>
</gene>
<feature type="compositionally biased region" description="Basic and acidic residues" evidence="1">
    <location>
        <begin position="12"/>
        <end position="21"/>
    </location>
</feature>
<proteinExistence type="predicted"/>
<dbReference type="AlphaFoldDB" id="A0AAE4Z888"/>
<feature type="domain" description="PPM-type phosphatase" evidence="2">
    <location>
        <begin position="53"/>
        <end position="288"/>
    </location>
</feature>
<dbReference type="InterPro" id="IPR001932">
    <property type="entry name" value="PPM-type_phosphatase-like_dom"/>
</dbReference>
<evidence type="ECO:0000256" key="1">
    <source>
        <dbReference type="SAM" id="MobiDB-lite"/>
    </source>
</evidence>
<sequence length="298" mass="31760">MGAIEAGGTRTGVDKPRHSDIDAWGVTHPGLVRDENEDHFFLGSLSRGVVVDATSISSDPAAVVEPERLASFAMVADGVGQSGGGEEASRSAVQALVQHVSSGFHDAYMAENTDPQAFPRLLEGAALACHEHLQARQDEEQGARGFATTLTLFLGLWPHAYVLHVGDSRCYVFRDGDLTQISRDQTMAQDLIDSGVLTQQMAKESKWAHVLSSAIGGSEAQPVVSKIVRQWGTIVLLCSDGLTKHVSDERIAERLGSLTSCKLTCEELLQDALGDGGTDNITLIIGRTIKPADAEVGD</sequence>
<feature type="region of interest" description="Disordered" evidence="1">
    <location>
        <begin position="1"/>
        <end position="21"/>
    </location>
</feature>